<dbReference type="OrthoDB" id="3200163at2759"/>
<keyword evidence="1" id="KW-0040">ANK repeat</keyword>
<dbReference type="Proteomes" id="UP000054771">
    <property type="component" value="Unassembled WGS sequence"/>
</dbReference>
<evidence type="ECO:0000313" key="3">
    <source>
        <dbReference type="Proteomes" id="UP000054771"/>
    </source>
</evidence>
<dbReference type="PROSITE" id="PS50297">
    <property type="entry name" value="ANK_REP_REGION"/>
    <property type="match status" value="1"/>
</dbReference>
<dbReference type="InterPro" id="IPR036770">
    <property type="entry name" value="Ankyrin_rpt-contain_sf"/>
</dbReference>
<dbReference type="OMA" id="HRFRSIN"/>
<evidence type="ECO:0000313" key="2">
    <source>
        <dbReference type="EMBL" id="CEN61847.1"/>
    </source>
</evidence>
<feature type="repeat" description="ANK" evidence="1">
    <location>
        <begin position="291"/>
        <end position="323"/>
    </location>
</feature>
<gene>
    <name evidence="2" type="ORF">ASPCAL08495</name>
</gene>
<organism evidence="2 3">
    <name type="scientific">Aspergillus calidoustus</name>
    <dbReference type="NCBI Taxonomy" id="454130"/>
    <lineage>
        <taxon>Eukaryota</taxon>
        <taxon>Fungi</taxon>
        <taxon>Dikarya</taxon>
        <taxon>Ascomycota</taxon>
        <taxon>Pezizomycotina</taxon>
        <taxon>Eurotiomycetes</taxon>
        <taxon>Eurotiomycetidae</taxon>
        <taxon>Eurotiales</taxon>
        <taxon>Aspergillaceae</taxon>
        <taxon>Aspergillus</taxon>
        <taxon>Aspergillus subgen. Nidulantes</taxon>
    </lineage>
</organism>
<sequence>MAEILGLVSGSITVAETASAVLKLKRLWNEVRDAPAYIDLLIDQLSLVHPLVIETETELSADEKLLASSSAARLSLNYCKKILWDLDGVAHDLRQQIEDKRRLSRGKTRVKVALGKETLYSLQKRMQDSLQLLGIAQQTYLIALAKSQPRLVADQIRSLDDTTTALEQENETKPEKDLVRRPAKLKAAKNAFSSYTLPWRYSGLFGSYTSHTCYTMDKAYRARIQMPTWLANGVWDFCAQRASHGWTYSLRRWSVRPESAEIFQAALEGNLSKINQLFENGQASLYDRNPEGETLLHLAALSGSQPTITYLIDQGLSIHEPAYHRITTLDLLALHAVHRPEEHFRDVLWSLKSMGELTDSVAALFDPDAKPWDTGDLGYFLFGSSSLTDLVLDEIHQAPPEHRFRSINWWTADPKILYNILQADGHINPTMIRQQLSKQPGGSLNTLAERYFFNVPGCPDTMGGLLSKRADFQDWRMLVCWLLRGMESEELSISKSSGWEQLFTPLFAGLEGSVDFWEVSPRLIKQGRNRLQQSLVFWLEDLKATGIDLQKYGQQETRLLREESGWVLAEWNNIGEIRGRPRLASFHYGPEPEDWELVWQEVFVEDFVGDFFSFAELPPLMPGAWVD</sequence>
<dbReference type="SUPFAM" id="SSF48403">
    <property type="entry name" value="Ankyrin repeat"/>
    <property type="match status" value="1"/>
</dbReference>
<dbReference type="EMBL" id="CDMC01000006">
    <property type="protein sequence ID" value="CEN61847.1"/>
    <property type="molecule type" value="Genomic_DNA"/>
</dbReference>
<proteinExistence type="predicted"/>
<dbReference type="AlphaFoldDB" id="A0A0U5GSS1"/>
<accession>A0A0U5GSS1</accession>
<dbReference type="PROSITE" id="PS50088">
    <property type="entry name" value="ANK_REPEAT"/>
    <property type="match status" value="1"/>
</dbReference>
<protein>
    <submittedName>
        <fullName evidence="2">Uncharacterized protein</fullName>
    </submittedName>
</protein>
<name>A0A0U5GSS1_ASPCI</name>
<reference evidence="3" key="1">
    <citation type="journal article" date="2016" name="Genome Announc.">
        <title>Draft genome sequences of fungus Aspergillus calidoustus.</title>
        <authorList>
            <person name="Horn F."/>
            <person name="Linde J."/>
            <person name="Mattern D.J."/>
            <person name="Walther G."/>
            <person name="Guthke R."/>
            <person name="Scherlach K."/>
            <person name="Martin K."/>
            <person name="Brakhage A.A."/>
            <person name="Petzke L."/>
            <person name="Valiante V."/>
        </authorList>
    </citation>
    <scope>NUCLEOTIDE SEQUENCE [LARGE SCALE GENOMIC DNA]</scope>
    <source>
        <strain evidence="3">SF006504</strain>
    </source>
</reference>
<evidence type="ECO:0000256" key="1">
    <source>
        <dbReference type="PROSITE-ProRule" id="PRU00023"/>
    </source>
</evidence>
<dbReference type="STRING" id="454130.A0A0U5GSS1"/>
<dbReference type="Gene3D" id="1.25.40.20">
    <property type="entry name" value="Ankyrin repeat-containing domain"/>
    <property type="match status" value="1"/>
</dbReference>
<keyword evidence="3" id="KW-1185">Reference proteome</keyword>
<dbReference type="InterPro" id="IPR002110">
    <property type="entry name" value="Ankyrin_rpt"/>
</dbReference>